<feature type="repeat" description="RCC1" evidence="2">
    <location>
        <begin position="219"/>
        <end position="276"/>
    </location>
</feature>
<dbReference type="InterPro" id="IPR000008">
    <property type="entry name" value="C2_dom"/>
</dbReference>
<dbReference type="AlphaFoldDB" id="A0A7S4PP27"/>
<evidence type="ECO:0000256" key="3">
    <source>
        <dbReference type="SAM" id="MobiDB-lite"/>
    </source>
</evidence>
<dbReference type="SUPFAM" id="SSF50985">
    <property type="entry name" value="RCC1/BLIP-II"/>
    <property type="match status" value="2"/>
</dbReference>
<dbReference type="CDD" id="cd00030">
    <property type="entry name" value="C2"/>
    <property type="match status" value="1"/>
</dbReference>
<feature type="repeat" description="RCC1" evidence="2">
    <location>
        <begin position="329"/>
        <end position="391"/>
    </location>
</feature>
<dbReference type="InterPro" id="IPR058923">
    <property type="entry name" value="RCC1-like_dom"/>
</dbReference>
<dbReference type="Pfam" id="PF25390">
    <property type="entry name" value="WD40_RLD"/>
    <property type="match status" value="1"/>
</dbReference>
<feature type="domain" description="C2" evidence="4">
    <location>
        <begin position="422"/>
        <end position="567"/>
    </location>
</feature>
<feature type="repeat" description="RCC1" evidence="2">
    <location>
        <begin position="277"/>
        <end position="328"/>
    </location>
</feature>
<feature type="repeat" description="RCC1" evidence="2">
    <location>
        <begin position="162"/>
        <end position="218"/>
    </location>
</feature>
<dbReference type="InterPro" id="IPR035892">
    <property type="entry name" value="C2_domain_sf"/>
</dbReference>
<dbReference type="PROSITE" id="PS00626">
    <property type="entry name" value="RCC1_2"/>
    <property type="match status" value="3"/>
</dbReference>
<reference evidence="5" key="1">
    <citation type="submission" date="2021-01" db="EMBL/GenBank/DDBJ databases">
        <authorList>
            <person name="Corre E."/>
            <person name="Pelletier E."/>
            <person name="Niang G."/>
            <person name="Scheremetjew M."/>
            <person name="Finn R."/>
            <person name="Kale V."/>
            <person name="Holt S."/>
            <person name="Cochrane G."/>
            <person name="Meng A."/>
            <person name="Brown T."/>
            <person name="Cohen L."/>
        </authorList>
    </citation>
    <scope>NUCLEOTIDE SEQUENCE</scope>
    <source>
        <strain evidence="5">CCMP 2712</strain>
    </source>
</reference>
<dbReference type="SUPFAM" id="SSF49562">
    <property type="entry name" value="C2 domain (Calcium/lipid-binding domain, CaLB)"/>
    <property type="match status" value="1"/>
</dbReference>
<feature type="repeat" description="RCC1" evidence="2">
    <location>
        <begin position="57"/>
        <end position="109"/>
    </location>
</feature>
<dbReference type="PROSITE" id="PS50012">
    <property type="entry name" value="RCC1_3"/>
    <property type="match status" value="7"/>
</dbReference>
<dbReference type="InterPro" id="IPR051210">
    <property type="entry name" value="Ub_ligase/GEF_domain"/>
</dbReference>
<gene>
    <name evidence="5" type="ORF">GTHE00462_LOCUS39410</name>
</gene>
<feature type="repeat" description="RCC1" evidence="2">
    <location>
        <begin position="4"/>
        <end position="56"/>
    </location>
</feature>
<keyword evidence="1" id="KW-0677">Repeat</keyword>
<dbReference type="PANTHER" id="PTHR22870">
    <property type="entry name" value="REGULATOR OF CHROMOSOME CONDENSATION"/>
    <property type="match status" value="1"/>
</dbReference>
<feature type="repeat" description="RCC1" evidence="2">
    <location>
        <begin position="110"/>
        <end position="161"/>
    </location>
</feature>
<dbReference type="PANTHER" id="PTHR22870:SF408">
    <property type="entry name" value="OS09G0560450 PROTEIN"/>
    <property type="match status" value="1"/>
</dbReference>
<evidence type="ECO:0000256" key="1">
    <source>
        <dbReference type="ARBA" id="ARBA00022737"/>
    </source>
</evidence>
<accession>A0A7S4PP27</accession>
<evidence type="ECO:0000259" key="4">
    <source>
        <dbReference type="PROSITE" id="PS50004"/>
    </source>
</evidence>
<organism evidence="5">
    <name type="scientific">Guillardia theta</name>
    <name type="common">Cryptophyte</name>
    <name type="synonym">Cryptomonas phi</name>
    <dbReference type="NCBI Taxonomy" id="55529"/>
    <lineage>
        <taxon>Eukaryota</taxon>
        <taxon>Cryptophyceae</taxon>
        <taxon>Pyrenomonadales</taxon>
        <taxon>Geminigeraceae</taxon>
        <taxon>Guillardia</taxon>
    </lineage>
</organism>
<proteinExistence type="predicted"/>
<dbReference type="Gene3D" id="2.60.40.150">
    <property type="entry name" value="C2 domain"/>
    <property type="match status" value="1"/>
</dbReference>
<feature type="region of interest" description="Disordered" evidence="3">
    <location>
        <begin position="392"/>
        <end position="417"/>
    </location>
</feature>
<name>A0A7S4PP27_GUITH</name>
<dbReference type="Gene3D" id="2.130.10.30">
    <property type="entry name" value="Regulator of chromosome condensation 1/beta-lactamase-inhibitor protein II"/>
    <property type="match status" value="2"/>
</dbReference>
<dbReference type="PRINTS" id="PR00633">
    <property type="entry name" value="RCCNDNSATION"/>
</dbReference>
<dbReference type="EMBL" id="HBKN01050547">
    <property type="protein sequence ID" value="CAE2341391.1"/>
    <property type="molecule type" value="Transcribed_RNA"/>
</dbReference>
<dbReference type="PRINTS" id="PR00360">
    <property type="entry name" value="C2DOMAIN"/>
</dbReference>
<dbReference type="InterPro" id="IPR009091">
    <property type="entry name" value="RCC1/BLIP-II"/>
</dbReference>
<evidence type="ECO:0000256" key="2">
    <source>
        <dbReference type="PROSITE-ProRule" id="PRU00235"/>
    </source>
</evidence>
<evidence type="ECO:0000313" key="5">
    <source>
        <dbReference type="EMBL" id="CAE2341391.1"/>
    </source>
</evidence>
<dbReference type="SMART" id="SM00239">
    <property type="entry name" value="C2"/>
    <property type="match status" value="1"/>
</dbReference>
<dbReference type="Pfam" id="PF00168">
    <property type="entry name" value="C2"/>
    <property type="match status" value="1"/>
</dbReference>
<dbReference type="InterPro" id="IPR000408">
    <property type="entry name" value="Reg_chr_condens"/>
</dbReference>
<protein>
    <recommendedName>
        <fullName evidence="4">C2 domain-containing protein</fullName>
    </recommendedName>
</protein>
<sequence length="592" mass="64679">MVWHGVYSCGHGAGGRLGLNDERARTAFTGPLGTLQDVEVKSLACGGKHNLLLSRAGKVYSWGYNDSRQTGHGVEDLSDWEPRWIRALETVKVVQIAAGEDHSVALTDRSEVFTWGRGLHGQLGHGDVSDVWFPFLVKGLQGKGIKSIGCGYENTFAITGTGKVLGFGSAASGKLGNGDVDGGIGGNVYLPVQLKSLAKFTIIQATGGKNFSMFLSHTGQLYSVGYAANGQLGIPFEEVESLNLPYTGTMQEVSHKGVFVKYVSCGDSHSLALSEDGIVYSWGSGINWALGHGGTEDTFTPKMVAMLEADPCVSVSAGGYHSAAVSATGRIYTWGRNFVGQLGTGQNIDDHSADHVQRLPTRVILKGSVDSSEMAMRVGCGQCHTILQTALKGDEPEQKKEAAKQAEPMKVEEKHKKEEEIAPPVVAPTEEKEPEKVQVKKQFLDLEVEVVSGHRLLASDKRGTSDPYCKISIKEGRVKQKFKTKAISKTLNPHWNEKFLFKGCCNRIAIEGDPRMGEEGRMKNLNWDLKLKLSCLDQDSMGEDESLGVLFVPLAGLRINKKRDIKARKKLWQAATLTRCRRCRWLLSWRVR</sequence>
<dbReference type="PROSITE" id="PS50004">
    <property type="entry name" value="C2"/>
    <property type="match status" value="1"/>
</dbReference>